<reference evidence="1" key="1">
    <citation type="submission" date="2022-11" db="EMBL/GenBank/DDBJ databases">
        <title>Centuries of genome instability and evolution in soft-shell clam transmissible cancer (bioRxiv).</title>
        <authorList>
            <person name="Hart S.F.M."/>
            <person name="Yonemitsu M.A."/>
            <person name="Giersch R.M."/>
            <person name="Beal B.F."/>
            <person name="Arriagada G."/>
            <person name="Davis B.W."/>
            <person name="Ostrander E.A."/>
            <person name="Goff S.P."/>
            <person name="Metzger M.J."/>
        </authorList>
    </citation>
    <scope>NUCLEOTIDE SEQUENCE</scope>
    <source>
        <strain evidence="1">MELC-2E11</strain>
        <tissue evidence="1">Siphon/mantle</tissue>
    </source>
</reference>
<gene>
    <name evidence="1" type="ORF">MAR_013793</name>
</gene>
<sequence>YDIQFRLRMANDPSRSWSNDDGHLWITCSLFGTASGPPMLKPKTVGQCYDFNYKAGCLKPFCKYAHTSMVCKAVHPVVNCTRSCPQSVAPESRDVTLPNVRPQFGKRQLLDQYPNREEAEYSVNGLENGFLLGFSGPREPFECKNLKSVNGHGSIVRQKLLTEVAAGIISGPFVNKPISNLRVSHIGLVPKRTDGFRLITHMSYPYLESGCVNNKHVDSISRMQWEIFRQLAPNADTQPTPIPQAFWTYLKMNLPDCWPPSLPHFVQFVAHLSKFKKCSFSTINVYSSEISFFLKLNNLQDFYRAFII</sequence>
<keyword evidence="2" id="KW-1185">Reference proteome</keyword>
<accession>A0ABY7G3Y2</accession>
<protein>
    <submittedName>
        <fullName evidence="1">Uncharacterized protein</fullName>
    </submittedName>
</protein>
<name>A0ABY7G3Y2_MYAAR</name>
<proteinExistence type="predicted"/>
<dbReference type="Proteomes" id="UP001164746">
    <property type="component" value="Chromosome 15"/>
</dbReference>
<dbReference type="EMBL" id="CP111026">
    <property type="protein sequence ID" value="WAR28089.1"/>
    <property type="molecule type" value="Genomic_DNA"/>
</dbReference>
<evidence type="ECO:0000313" key="2">
    <source>
        <dbReference type="Proteomes" id="UP001164746"/>
    </source>
</evidence>
<organism evidence="1 2">
    <name type="scientific">Mya arenaria</name>
    <name type="common">Soft-shell clam</name>
    <dbReference type="NCBI Taxonomy" id="6604"/>
    <lineage>
        <taxon>Eukaryota</taxon>
        <taxon>Metazoa</taxon>
        <taxon>Spiralia</taxon>
        <taxon>Lophotrochozoa</taxon>
        <taxon>Mollusca</taxon>
        <taxon>Bivalvia</taxon>
        <taxon>Autobranchia</taxon>
        <taxon>Heteroconchia</taxon>
        <taxon>Euheterodonta</taxon>
        <taxon>Imparidentia</taxon>
        <taxon>Neoheterodontei</taxon>
        <taxon>Myida</taxon>
        <taxon>Myoidea</taxon>
        <taxon>Myidae</taxon>
        <taxon>Mya</taxon>
    </lineage>
</organism>
<feature type="non-terminal residue" evidence="1">
    <location>
        <position position="1"/>
    </location>
</feature>
<evidence type="ECO:0000313" key="1">
    <source>
        <dbReference type="EMBL" id="WAR28089.1"/>
    </source>
</evidence>